<feature type="transmembrane region" description="Helical" evidence="5">
    <location>
        <begin position="239"/>
        <end position="258"/>
    </location>
</feature>
<feature type="domain" description="Inositolphosphotransferase Aur1/Ipt1" evidence="6">
    <location>
        <begin position="113"/>
        <end position="304"/>
    </location>
</feature>
<dbReference type="AlphaFoldDB" id="A0A7I9VP13"/>
<keyword evidence="2 5" id="KW-0812">Transmembrane</keyword>
<dbReference type="Gene3D" id="1.20.144.10">
    <property type="entry name" value="Phosphatidic acid phosphatase type 2/haloperoxidase"/>
    <property type="match status" value="1"/>
</dbReference>
<dbReference type="Proteomes" id="UP000503640">
    <property type="component" value="Unassembled WGS sequence"/>
</dbReference>
<reference evidence="8" key="1">
    <citation type="journal article" date="2020" name="Appl. Environ. Microbiol.">
        <title>Diazotrophic Anaeromyxobacter Isolates from Soils.</title>
        <authorList>
            <person name="Masuda Y."/>
            <person name="Yamanaka H."/>
            <person name="Xu Z.X."/>
            <person name="Shiratori Y."/>
            <person name="Aono T."/>
            <person name="Amachi S."/>
            <person name="Senoo K."/>
            <person name="Itoh H."/>
        </authorList>
    </citation>
    <scope>NUCLEOTIDE SEQUENCE [LARGE SCALE GENOMIC DNA]</scope>
    <source>
        <strain evidence="8">R267</strain>
    </source>
</reference>
<feature type="transmembrane region" description="Helical" evidence="5">
    <location>
        <begin position="292"/>
        <end position="309"/>
    </location>
</feature>
<feature type="transmembrane region" description="Helical" evidence="5">
    <location>
        <begin position="265"/>
        <end position="286"/>
    </location>
</feature>
<feature type="transmembrane region" description="Helical" evidence="5">
    <location>
        <begin position="174"/>
        <end position="192"/>
    </location>
</feature>
<evidence type="ECO:0000256" key="3">
    <source>
        <dbReference type="ARBA" id="ARBA00022989"/>
    </source>
</evidence>
<keyword evidence="3 5" id="KW-1133">Transmembrane helix</keyword>
<dbReference type="PANTHER" id="PTHR31310:SF7">
    <property type="entry name" value="PA-PHOSPHATASE RELATED-FAMILY PROTEIN DDB_G0268928"/>
    <property type="match status" value="1"/>
</dbReference>
<feature type="transmembrane region" description="Helical" evidence="5">
    <location>
        <begin position="76"/>
        <end position="97"/>
    </location>
</feature>
<evidence type="ECO:0000313" key="8">
    <source>
        <dbReference type="Proteomes" id="UP000503640"/>
    </source>
</evidence>
<gene>
    <name evidence="7" type="ORF">AMYX_28840</name>
</gene>
<dbReference type="GO" id="GO:0016020">
    <property type="term" value="C:membrane"/>
    <property type="evidence" value="ECO:0007669"/>
    <property type="project" value="UniProtKB-SubCell"/>
</dbReference>
<evidence type="ECO:0000256" key="5">
    <source>
        <dbReference type="SAM" id="Phobius"/>
    </source>
</evidence>
<keyword evidence="8" id="KW-1185">Reference proteome</keyword>
<dbReference type="Pfam" id="PF14378">
    <property type="entry name" value="PAP2_3"/>
    <property type="match status" value="1"/>
</dbReference>
<feature type="transmembrane region" description="Helical" evidence="5">
    <location>
        <begin position="143"/>
        <end position="162"/>
    </location>
</feature>
<accession>A0A7I9VP13</accession>
<evidence type="ECO:0000256" key="2">
    <source>
        <dbReference type="ARBA" id="ARBA00022692"/>
    </source>
</evidence>
<dbReference type="EMBL" id="BJTG01000007">
    <property type="protein sequence ID" value="GEJ58143.1"/>
    <property type="molecule type" value="Genomic_DNA"/>
</dbReference>
<evidence type="ECO:0000256" key="1">
    <source>
        <dbReference type="ARBA" id="ARBA00004141"/>
    </source>
</evidence>
<comment type="caution">
    <text evidence="7">The sequence shown here is derived from an EMBL/GenBank/DDBJ whole genome shotgun (WGS) entry which is preliminary data.</text>
</comment>
<evidence type="ECO:0000259" key="6">
    <source>
        <dbReference type="Pfam" id="PF14378"/>
    </source>
</evidence>
<keyword evidence="4 5" id="KW-0472">Membrane</keyword>
<dbReference type="PANTHER" id="PTHR31310">
    <property type="match status" value="1"/>
</dbReference>
<comment type="subcellular location">
    <subcellularLocation>
        <location evidence="1">Membrane</location>
        <topology evidence="1">Multi-pass membrane protein</topology>
    </subcellularLocation>
</comment>
<name>A0A7I9VP13_9BACT</name>
<evidence type="ECO:0000313" key="7">
    <source>
        <dbReference type="EMBL" id="GEJ58143.1"/>
    </source>
</evidence>
<organism evidence="7 8">
    <name type="scientific">Anaeromyxobacter diazotrophicus</name>
    <dbReference type="NCBI Taxonomy" id="2590199"/>
    <lineage>
        <taxon>Bacteria</taxon>
        <taxon>Pseudomonadati</taxon>
        <taxon>Myxococcota</taxon>
        <taxon>Myxococcia</taxon>
        <taxon>Myxococcales</taxon>
        <taxon>Cystobacterineae</taxon>
        <taxon>Anaeromyxobacteraceae</taxon>
        <taxon>Anaeromyxobacter</taxon>
    </lineage>
</organism>
<feature type="transmembrane region" description="Helical" evidence="5">
    <location>
        <begin position="34"/>
        <end position="55"/>
    </location>
</feature>
<proteinExistence type="predicted"/>
<protein>
    <submittedName>
        <fullName evidence="7">Aureobasidin A resistance protein</fullName>
    </submittedName>
</protein>
<sequence>MPELPGELERAQAPSWRGAAREWLLPSRTMRRRLGPFALGLAYIAAVGLLGGLRGDHVAVGLLGLLDLYNERSRLFLRRFFPFILTGVLFDSMRYFYWQGIAGRVHVAEPYLFERAWFGVGGRTLNELFLEHHAPALDLACGFAYLVYVGEYLGLAFVLFWRGRLDAVTTFARSFLIVNVMGYVTYFVYAAAPPWYVTQYGLGPARLDVRPAAAAAHRFDALLGTRFFDEMYGRGVDVFGAYPSLHVAYPLIAAILAFRLPELRWARWPAVAFFLLMCLSAVYLQHHYVTDVVLGIAYAVAALAAVSAWERRRAPAAG</sequence>
<evidence type="ECO:0000256" key="4">
    <source>
        <dbReference type="ARBA" id="ARBA00023136"/>
    </source>
</evidence>
<dbReference type="SUPFAM" id="SSF48317">
    <property type="entry name" value="Acid phosphatase/Vanadium-dependent haloperoxidase"/>
    <property type="match status" value="1"/>
</dbReference>
<dbReference type="InterPro" id="IPR036938">
    <property type="entry name" value="PAP2/HPO_sf"/>
</dbReference>
<dbReference type="InterPro" id="IPR052185">
    <property type="entry name" value="IPC_Synthase-Related"/>
</dbReference>
<dbReference type="InterPro" id="IPR026841">
    <property type="entry name" value="Aur1/Ipt1"/>
</dbReference>